<dbReference type="PANTHER" id="PTHR13604:SF0">
    <property type="entry name" value="ABASIC SITE PROCESSING PROTEIN HMCES"/>
    <property type="match status" value="1"/>
</dbReference>
<name>A0ABQ5YJW7_9NEIS</name>
<accession>A0ABQ5YJW7</accession>
<dbReference type="SUPFAM" id="SSF143081">
    <property type="entry name" value="BB1717-like"/>
    <property type="match status" value="1"/>
</dbReference>
<proteinExistence type="inferred from homology"/>
<evidence type="ECO:0000256" key="5">
    <source>
        <dbReference type="ARBA" id="ARBA00023124"/>
    </source>
</evidence>
<gene>
    <name evidence="9" type="ORF">GCM10007907_20340</name>
</gene>
<keyword evidence="4 8" id="KW-0378">Hydrolase</keyword>
<evidence type="ECO:0000256" key="6">
    <source>
        <dbReference type="ARBA" id="ARBA00023125"/>
    </source>
</evidence>
<evidence type="ECO:0000256" key="8">
    <source>
        <dbReference type="RuleBase" id="RU364100"/>
    </source>
</evidence>
<dbReference type="Pfam" id="PF02586">
    <property type="entry name" value="SRAP"/>
    <property type="match status" value="1"/>
</dbReference>
<keyword evidence="3" id="KW-0227">DNA damage</keyword>
<dbReference type="EC" id="3.4.-.-" evidence="8"/>
<protein>
    <recommendedName>
        <fullName evidence="8">Abasic site processing protein</fullName>
        <ecNumber evidence="8">3.4.-.-</ecNumber>
    </recommendedName>
</protein>
<evidence type="ECO:0000256" key="3">
    <source>
        <dbReference type="ARBA" id="ARBA00022763"/>
    </source>
</evidence>
<evidence type="ECO:0000256" key="7">
    <source>
        <dbReference type="ARBA" id="ARBA00023239"/>
    </source>
</evidence>
<reference evidence="10" key="1">
    <citation type="journal article" date="2019" name="Int. J. Syst. Evol. Microbiol.">
        <title>The Global Catalogue of Microorganisms (GCM) 10K type strain sequencing project: providing services to taxonomists for standard genome sequencing and annotation.</title>
        <authorList>
            <consortium name="The Broad Institute Genomics Platform"/>
            <consortium name="The Broad Institute Genome Sequencing Center for Infectious Disease"/>
            <person name="Wu L."/>
            <person name="Ma J."/>
        </authorList>
    </citation>
    <scope>NUCLEOTIDE SEQUENCE [LARGE SCALE GENOMIC DNA]</scope>
    <source>
        <strain evidence="10">NBRC 110044</strain>
    </source>
</reference>
<dbReference type="RefSeq" id="WP_284196351.1">
    <property type="nucleotide sequence ID" value="NZ_BSOG01000002.1"/>
</dbReference>
<sequence length="225" mass="25306">MLFTMCGRYNVTDSPEVQELCRLLGIHLYPEPRLNISPGALGQFIAQKGGERQLYTGMWSMLVEPKPDGSGAFRPNPKFKTFNARSDRLGSSSLWRRLYPSKRAIVPASAFHEWAGKQPYNITQPGRAIAFGALYELWKYGDVVVPAFSIITLPPHPKFLHVHDKSLPLMLEPAAFDMWLDPDMRNTEALADLLESRLRQDLLLTPIDSPKTLATIGEPELFPAD</sequence>
<keyword evidence="6" id="KW-0238">DNA-binding</keyword>
<dbReference type="InterPro" id="IPR003738">
    <property type="entry name" value="SRAP"/>
</dbReference>
<dbReference type="EMBL" id="BSOG01000002">
    <property type="protein sequence ID" value="GLR13244.1"/>
    <property type="molecule type" value="Genomic_DNA"/>
</dbReference>
<evidence type="ECO:0000256" key="4">
    <source>
        <dbReference type="ARBA" id="ARBA00022801"/>
    </source>
</evidence>
<keyword evidence="10" id="KW-1185">Reference proteome</keyword>
<keyword evidence="2 8" id="KW-0645">Protease</keyword>
<dbReference type="InterPro" id="IPR036590">
    <property type="entry name" value="SRAP-like"/>
</dbReference>
<keyword evidence="5" id="KW-0190">Covalent protein-DNA linkage</keyword>
<evidence type="ECO:0000256" key="1">
    <source>
        <dbReference type="ARBA" id="ARBA00008136"/>
    </source>
</evidence>
<organism evidence="9 10">
    <name type="scientific">Chitinimonas prasina</name>
    <dbReference type="NCBI Taxonomy" id="1434937"/>
    <lineage>
        <taxon>Bacteria</taxon>
        <taxon>Pseudomonadati</taxon>
        <taxon>Pseudomonadota</taxon>
        <taxon>Betaproteobacteria</taxon>
        <taxon>Neisseriales</taxon>
        <taxon>Chitinibacteraceae</taxon>
        <taxon>Chitinimonas</taxon>
    </lineage>
</organism>
<dbReference type="Gene3D" id="3.90.1680.10">
    <property type="entry name" value="SOS response associated peptidase-like"/>
    <property type="match status" value="1"/>
</dbReference>
<comment type="similarity">
    <text evidence="1 8">Belongs to the SOS response-associated peptidase family.</text>
</comment>
<evidence type="ECO:0000313" key="9">
    <source>
        <dbReference type="EMBL" id="GLR13244.1"/>
    </source>
</evidence>
<dbReference type="PANTHER" id="PTHR13604">
    <property type="entry name" value="DC12-RELATED"/>
    <property type="match status" value="1"/>
</dbReference>
<comment type="caution">
    <text evidence="9">The sequence shown here is derived from an EMBL/GenBank/DDBJ whole genome shotgun (WGS) entry which is preliminary data.</text>
</comment>
<keyword evidence="7" id="KW-0456">Lyase</keyword>
<dbReference type="Proteomes" id="UP001156706">
    <property type="component" value="Unassembled WGS sequence"/>
</dbReference>
<evidence type="ECO:0000256" key="2">
    <source>
        <dbReference type="ARBA" id="ARBA00022670"/>
    </source>
</evidence>
<evidence type="ECO:0000313" key="10">
    <source>
        <dbReference type="Proteomes" id="UP001156706"/>
    </source>
</evidence>